<protein>
    <submittedName>
        <fullName evidence="2">Uncharacterized protein</fullName>
    </submittedName>
</protein>
<keyword evidence="1" id="KW-0732">Signal</keyword>
<dbReference type="AlphaFoldDB" id="A0A834JA40"/>
<gene>
    <name evidence="2" type="ORF">HZH68_014236</name>
</gene>
<dbReference type="Proteomes" id="UP000617340">
    <property type="component" value="Unassembled WGS sequence"/>
</dbReference>
<evidence type="ECO:0000313" key="3">
    <source>
        <dbReference type="Proteomes" id="UP000617340"/>
    </source>
</evidence>
<dbReference type="SUPFAM" id="SSF52922">
    <property type="entry name" value="TK C-terminal domain-like"/>
    <property type="match status" value="1"/>
</dbReference>
<dbReference type="InterPro" id="IPR009014">
    <property type="entry name" value="Transketo_C/PFOR_II"/>
</dbReference>
<feature type="chain" id="PRO_5032828949" evidence="1">
    <location>
        <begin position="22"/>
        <end position="194"/>
    </location>
</feature>
<accession>A0A834JA40</accession>
<evidence type="ECO:0000256" key="1">
    <source>
        <dbReference type="SAM" id="SignalP"/>
    </source>
</evidence>
<keyword evidence="3" id="KW-1185">Reference proteome</keyword>
<dbReference type="Gene3D" id="2.60.120.970">
    <property type="match status" value="1"/>
</dbReference>
<name>A0A834JA40_VESGE</name>
<comment type="caution">
    <text evidence="2">The sequence shown here is derived from an EMBL/GenBank/DDBJ whole genome shotgun (WGS) entry which is preliminary data.</text>
</comment>
<evidence type="ECO:0000313" key="2">
    <source>
        <dbReference type="EMBL" id="KAF7384624.1"/>
    </source>
</evidence>
<sequence>MQLFILFKFPILLLLLLPTFSADTTWPKVIDPLMTIRRSYHSQLQTSTTSSVDEKECVECNQNKVVVNDQNPILTELRVEYVKQQILKKLRLSKPPNVSISLSTLPKPLINGNVLELRPGAPLEPEKSAESFYGKTDQIVVFPYEGEAFYHLDAPVIRVTGADVPMPYAKSLEIAALPQGGDVVFAVNKLLGVE</sequence>
<organism evidence="2 3">
    <name type="scientific">Vespula germanica</name>
    <name type="common">German yellow jacket</name>
    <name type="synonym">Paravespula germanica</name>
    <dbReference type="NCBI Taxonomy" id="30212"/>
    <lineage>
        <taxon>Eukaryota</taxon>
        <taxon>Metazoa</taxon>
        <taxon>Ecdysozoa</taxon>
        <taxon>Arthropoda</taxon>
        <taxon>Hexapoda</taxon>
        <taxon>Insecta</taxon>
        <taxon>Pterygota</taxon>
        <taxon>Neoptera</taxon>
        <taxon>Endopterygota</taxon>
        <taxon>Hymenoptera</taxon>
        <taxon>Apocrita</taxon>
        <taxon>Aculeata</taxon>
        <taxon>Vespoidea</taxon>
        <taxon>Vespidae</taxon>
        <taxon>Vespinae</taxon>
        <taxon>Vespula</taxon>
    </lineage>
</organism>
<feature type="signal peptide" evidence="1">
    <location>
        <begin position="1"/>
        <end position="21"/>
    </location>
</feature>
<dbReference type="EMBL" id="JACSDZ010000017">
    <property type="protein sequence ID" value="KAF7384624.1"/>
    <property type="molecule type" value="Genomic_DNA"/>
</dbReference>
<reference evidence="2" key="1">
    <citation type="journal article" date="2020" name="G3 (Bethesda)">
        <title>High-Quality Assemblies for Three Invasive Social Wasps from the &lt;i&gt;Vespula&lt;/i&gt; Genus.</title>
        <authorList>
            <person name="Harrop T.W.R."/>
            <person name="Guhlin J."/>
            <person name="McLaughlin G.M."/>
            <person name="Permina E."/>
            <person name="Stockwell P."/>
            <person name="Gilligan J."/>
            <person name="Le Lec M.F."/>
            <person name="Gruber M.A.M."/>
            <person name="Quinn O."/>
            <person name="Lovegrove M."/>
            <person name="Duncan E.J."/>
            <person name="Remnant E.J."/>
            <person name="Van Eeckhoven J."/>
            <person name="Graham B."/>
            <person name="Knapp R.A."/>
            <person name="Langford K.W."/>
            <person name="Kronenberg Z."/>
            <person name="Press M.O."/>
            <person name="Eacker S.M."/>
            <person name="Wilson-Rankin E.E."/>
            <person name="Purcell J."/>
            <person name="Lester P.J."/>
            <person name="Dearden P.K."/>
        </authorList>
    </citation>
    <scope>NUCLEOTIDE SEQUENCE</scope>
    <source>
        <strain evidence="2">Linc-1</strain>
    </source>
</reference>
<proteinExistence type="predicted"/>